<keyword evidence="6" id="KW-0645">Protease</keyword>
<evidence type="ECO:0000256" key="1">
    <source>
        <dbReference type="ARBA" id="ARBA00001941"/>
    </source>
</evidence>
<accession>A0A840EBV6</accession>
<evidence type="ECO:0000256" key="6">
    <source>
        <dbReference type="ARBA" id="ARBA00022670"/>
    </source>
</evidence>
<dbReference type="Proteomes" id="UP000576209">
    <property type="component" value="Unassembled WGS sequence"/>
</dbReference>
<protein>
    <submittedName>
        <fullName evidence="10">Aminopeptidase</fullName>
        <ecNumber evidence="10">3.4.11.-</ecNumber>
    </submittedName>
</protein>
<dbReference type="RefSeq" id="WP_183497159.1">
    <property type="nucleotide sequence ID" value="NZ_JACIFF010000010.1"/>
</dbReference>
<evidence type="ECO:0000256" key="7">
    <source>
        <dbReference type="ARBA" id="ARBA00022723"/>
    </source>
</evidence>
<comment type="cofactor">
    <cofactor evidence="2">
        <name>Mg(2+)</name>
        <dbReference type="ChEBI" id="CHEBI:18420"/>
    </cofactor>
</comment>
<proteinExistence type="inferred from homology"/>
<evidence type="ECO:0000256" key="2">
    <source>
        <dbReference type="ARBA" id="ARBA00001946"/>
    </source>
</evidence>
<dbReference type="GO" id="GO:0004177">
    <property type="term" value="F:aminopeptidase activity"/>
    <property type="evidence" value="ECO:0007669"/>
    <property type="project" value="UniProtKB-KW"/>
</dbReference>
<keyword evidence="9" id="KW-0482">Metalloprotease</keyword>
<keyword evidence="8 10" id="KW-0378">Hydrolase</keyword>
<evidence type="ECO:0000256" key="4">
    <source>
        <dbReference type="ARBA" id="ARBA00008236"/>
    </source>
</evidence>
<dbReference type="InterPro" id="IPR000787">
    <property type="entry name" value="Peptidase_M29"/>
</dbReference>
<keyword evidence="5 10" id="KW-0031">Aminopeptidase</keyword>
<dbReference type="Gene3D" id="3.40.1830.10">
    <property type="entry name" value="Thermophilic metalloprotease (M29)"/>
    <property type="match status" value="1"/>
</dbReference>
<dbReference type="PANTHER" id="PTHR34448">
    <property type="entry name" value="AMINOPEPTIDASE"/>
    <property type="match status" value="1"/>
</dbReference>
<dbReference type="SUPFAM" id="SSF144052">
    <property type="entry name" value="Thermophilic metalloprotease-like"/>
    <property type="match status" value="1"/>
</dbReference>
<dbReference type="GO" id="GO:0006508">
    <property type="term" value="P:proteolysis"/>
    <property type="evidence" value="ECO:0007669"/>
    <property type="project" value="UniProtKB-KW"/>
</dbReference>
<evidence type="ECO:0000313" key="10">
    <source>
        <dbReference type="EMBL" id="MBB4080937.1"/>
    </source>
</evidence>
<comment type="cofactor">
    <cofactor evidence="1">
        <name>Co(2+)</name>
        <dbReference type="ChEBI" id="CHEBI:48828"/>
    </cofactor>
</comment>
<reference evidence="10 11" key="1">
    <citation type="submission" date="2020-08" db="EMBL/GenBank/DDBJ databases">
        <title>Genomic Encyclopedia of Type Strains, Phase IV (KMG-IV): sequencing the most valuable type-strain genomes for metagenomic binning, comparative biology and taxonomic classification.</title>
        <authorList>
            <person name="Goeker M."/>
        </authorList>
    </citation>
    <scope>NUCLEOTIDE SEQUENCE [LARGE SCALE GENOMIC DNA]</scope>
    <source>
        <strain evidence="10 11">DSM 105137</strain>
    </source>
</reference>
<keyword evidence="7" id="KW-0479">Metal-binding</keyword>
<evidence type="ECO:0000256" key="5">
    <source>
        <dbReference type="ARBA" id="ARBA00022438"/>
    </source>
</evidence>
<comment type="caution">
    <text evidence="10">The sequence shown here is derived from an EMBL/GenBank/DDBJ whole genome shotgun (WGS) entry which is preliminary data.</text>
</comment>
<organism evidence="10 11">
    <name type="scientific">Neolewinella aquimaris</name>
    <dbReference type="NCBI Taxonomy" id="1835722"/>
    <lineage>
        <taxon>Bacteria</taxon>
        <taxon>Pseudomonadati</taxon>
        <taxon>Bacteroidota</taxon>
        <taxon>Saprospiria</taxon>
        <taxon>Saprospirales</taxon>
        <taxon>Lewinellaceae</taxon>
        <taxon>Neolewinella</taxon>
    </lineage>
</organism>
<evidence type="ECO:0000256" key="9">
    <source>
        <dbReference type="ARBA" id="ARBA00023049"/>
    </source>
</evidence>
<dbReference type="GO" id="GO:0008237">
    <property type="term" value="F:metallopeptidase activity"/>
    <property type="evidence" value="ECO:0007669"/>
    <property type="project" value="UniProtKB-KW"/>
</dbReference>
<dbReference type="PANTHER" id="PTHR34448:SF1">
    <property type="entry name" value="BLL6088 PROTEIN"/>
    <property type="match status" value="1"/>
</dbReference>
<dbReference type="InterPro" id="IPR035097">
    <property type="entry name" value="M29_N-terminal"/>
</dbReference>
<gene>
    <name evidence="10" type="ORF">GGR28_003576</name>
</gene>
<keyword evidence="11" id="KW-1185">Reference proteome</keyword>
<evidence type="ECO:0000313" key="11">
    <source>
        <dbReference type="Proteomes" id="UP000576209"/>
    </source>
</evidence>
<evidence type="ECO:0000256" key="8">
    <source>
        <dbReference type="ARBA" id="ARBA00022801"/>
    </source>
</evidence>
<dbReference type="EMBL" id="JACIFF010000010">
    <property type="protein sequence ID" value="MBB4080937.1"/>
    <property type="molecule type" value="Genomic_DNA"/>
</dbReference>
<dbReference type="EC" id="3.4.11.-" evidence="10"/>
<dbReference type="GO" id="GO:0046872">
    <property type="term" value="F:metal ion binding"/>
    <property type="evidence" value="ECO:0007669"/>
    <property type="project" value="UniProtKB-KW"/>
</dbReference>
<comment type="cofactor">
    <cofactor evidence="3">
        <name>Zn(2+)</name>
        <dbReference type="ChEBI" id="CHEBI:29105"/>
    </cofactor>
</comment>
<evidence type="ECO:0000256" key="3">
    <source>
        <dbReference type="ARBA" id="ARBA00001947"/>
    </source>
</evidence>
<dbReference type="AlphaFoldDB" id="A0A840EBV6"/>
<dbReference type="InterPro" id="IPR052170">
    <property type="entry name" value="M29_Exopeptidase"/>
</dbReference>
<name>A0A840EBV6_9BACT</name>
<dbReference type="Pfam" id="PF02073">
    <property type="entry name" value="Peptidase_M29"/>
    <property type="match status" value="1"/>
</dbReference>
<comment type="similarity">
    <text evidence="4">Belongs to the peptidase M29 family.</text>
</comment>
<sequence>MPTPHPDYLSRYAHLLVNYCVNLQPGERLFVSSTTLAEPLITAIYREALKAGGHCEFSLSTRGRSEALREYGSPDQFAYVPTLYERAMNEFEAYINVMGPFDLRQPPAAPELEAARREALRPLHDTYFARTADRRLKRSMCIYPTPALAREAGMTEEEYTDFVFRACKLDQDDPRAAWLDVRERQQAIVDHLNGCTTFRYVNDRSDISFTTNGRRWINSDGQTNMPSGEVYTSPEEDSVNGTIYFDYPAIRNGEEVRGVTLEVKDGEIQSWKAESGQKTLDETFEIEGTRRFGEAAIGTNYDIDRFSKQILFDEKIGGTVHMAIGQSYAQAGGKNESSVHWDMIANMRDGGKVYADDQIIYENGRFLIDRLGK</sequence>